<dbReference type="AlphaFoldDB" id="A0A9W9W954"/>
<dbReference type="InterPro" id="IPR001303">
    <property type="entry name" value="Aldolase_II/adducin_N"/>
</dbReference>
<sequence>MSSSAATVKTATSSALNTERSENGEVRRLHHIPRPATKEAERTWLLGQMAAAFRIFAKLGFADGSSGHISLRDPIDPQTFWINPYGVHFALLKVSDMVRVDENGNRVDGADKPVNAAGFMIHSAIHQKRPDIHAACHMHSPYGRAWSTFGKSIDMINQDSCMFYDDISVYPAFGGVVFAQQEGQRIADYLGPKNKNLIMQNHGLLTAGDTVAEAAAFFIALERTCQAQLLVEASTAPGSTGATTGGLKKTLVDHETALYTKKGTGSPEAMYMQFEPEYQLLLKESGGEFLE</sequence>
<accession>A0A9W9W954</accession>
<dbReference type="SMART" id="SM01007">
    <property type="entry name" value="Aldolase_II"/>
    <property type="match status" value="1"/>
</dbReference>
<keyword evidence="4" id="KW-1185">Reference proteome</keyword>
<dbReference type="PANTHER" id="PTHR10672:SF25">
    <property type="entry name" value="MEIOTICALLY UP-REGULATED GENE 14 PROTEIN"/>
    <property type="match status" value="1"/>
</dbReference>
<dbReference type="EMBL" id="JAPZBU010000004">
    <property type="protein sequence ID" value="KAJ5408618.1"/>
    <property type="molecule type" value="Genomic_DNA"/>
</dbReference>
<comment type="caution">
    <text evidence="3">The sequence shown here is derived from an EMBL/GenBank/DDBJ whole genome shotgun (WGS) entry which is preliminary data.</text>
</comment>
<feature type="domain" description="Class II aldolase/adducin N-terminal" evidence="2">
    <location>
        <begin position="47"/>
        <end position="229"/>
    </location>
</feature>
<feature type="compositionally biased region" description="Low complexity" evidence="1">
    <location>
        <begin position="1"/>
        <end position="15"/>
    </location>
</feature>
<dbReference type="Pfam" id="PF00596">
    <property type="entry name" value="Aldolase_II"/>
    <property type="match status" value="1"/>
</dbReference>
<feature type="region of interest" description="Disordered" evidence="1">
    <location>
        <begin position="1"/>
        <end position="34"/>
    </location>
</feature>
<dbReference type="GeneID" id="81366118"/>
<dbReference type="GO" id="GO:0005856">
    <property type="term" value="C:cytoskeleton"/>
    <property type="evidence" value="ECO:0007669"/>
    <property type="project" value="TreeGrafter"/>
</dbReference>
<dbReference type="OrthoDB" id="3238794at2759"/>
<dbReference type="FunFam" id="3.40.225.10:FF:000009">
    <property type="entry name" value="Class II aldolase/adducin N-terminal"/>
    <property type="match status" value="1"/>
</dbReference>
<evidence type="ECO:0000313" key="3">
    <source>
        <dbReference type="EMBL" id="KAJ5408618.1"/>
    </source>
</evidence>
<dbReference type="InterPro" id="IPR051017">
    <property type="entry name" value="Aldolase-II_Adducin_sf"/>
</dbReference>
<evidence type="ECO:0000259" key="2">
    <source>
        <dbReference type="SMART" id="SM01007"/>
    </source>
</evidence>
<organism evidence="3 4">
    <name type="scientific">Penicillium cosmopolitanum</name>
    <dbReference type="NCBI Taxonomy" id="1131564"/>
    <lineage>
        <taxon>Eukaryota</taxon>
        <taxon>Fungi</taxon>
        <taxon>Dikarya</taxon>
        <taxon>Ascomycota</taxon>
        <taxon>Pezizomycotina</taxon>
        <taxon>Eurotiomycetes</taxon>
        <taxon>Eurotiomycetidae</taxon>
        <taxon>Eurotiales</taxon>
        <taxon>Aspergillaceae</taxon>
        <taxon>Penicillium</taxon>
    </lineage>
</organism>
<dbReference type="PANTHER" id="PTHR10672">
    <property type="entry name" value="ADDUCIN"/>
    <property type="match status" value="1"/>
</dbReference>
<protein>
    <recommendedName>
        <fullName evidence="2">Class II aldolase/adducin N-terminal domain-containing protein</fullName>
    </recommendedName>
</protein>
<reference evidence="3" key="1">
    <citation type="submission" date="2022-12" db="EMBL/GenBank/DDBJ databases">
        <authorList>
            <person name="Petersen C."/>
        </authorList>
    </citation>
    <scope>NUCLEOTIDE SEQUENCE</scope>
    <source>
        <strain evidence="3">IBT 29677</strain>
    </source>
</reference>
<proteinExistence type="predicted"/>
<dbReference type="Gene3D" id="3.40.225.10">
    <property type="entry name" value="Class II aldolase/adducin N-terminal domain"/>
    <property type="match status" value="1"/>
</dbReference>
<dbReference type="NCBIfam" id="NF004855">
    <property type="entry name" value="PRK06208.1"/>
    <property type="match status" value="1"/>
</dbReference>
<gene>
    <name evidence="3" type="ORF">N7509_002501</name>
</gene>
<dbReference type="Proteomes" id="UP001147747">
    <property type="component" value="Unassembled WGS sequence"/>
</dbReference>
<dbReference type="InterPro" id="IPR036409">
    <property type="entry name" value="Aldolase_II/adducin_N_sf"/>
</dbReference>
<dbReference type="SUPFAM" id="SSF53639">
    <property type="entry name" value="AraD/HMP-PK domain-like"/>
    <property type="match status" value="1"/>
</dbReference>
<dbReference type="RefSeq" id="XP_056492933.1">
    <property type="nucleotide sequence ID" value="XM_056627138.1"/>
</dbReference>
<dbReference type="GO" id="GO:0051015">
    <property type="term" value="F:actin filament binding"/>
    <property type="evidence" value="ECO:0007669"/>
    <property type="project" value="TreeGrafter"/>
</dbReference>
<evidence type="ECO:0000313" key="4">
    <source>
        <dbReference type="Proteomes" id="UP001147747"/>
    </source>
</evidence>
<evidence type="ECO:0000256" key="1">
    <source>
        <dbReference type="SAM" id="MobiDB-lite"/>
    </source>
</evidence>
<name>A0A9W9W954_9EURO</name>
<reference evidence="3" key="2">
    <citation type="journal article" date="2023" name="IMA Fungus">
        <title>Comparative genomic study of the Penicillium genus elucidates a diverse pangenome and 15 lateral gene transfer events.</title>
        <authorList>
            <person name="Petersen C."/>
            <person name="Sorensen T."/>
            <person name="Nielsen M.R."/>
            <person name="Sondergaard T.E."/>
            <person name="Sorensen J.L."/>
            <person name="Fitzpatrick D.A."/>
            <person name="Frisvad J.C."/>
            <person name="Nielsen K.L."/>
        </authorList>
    </citation>
    <scope>NUCLEOTIDE SEQUENCE</scope>
    <source>
        <strain evidence="3">IBT 29677</strain>
    </source>
</reference>